<evidence type="ECO:0000256" key="3">
    <source>
        <dbReference type="ARBA" id="ARBA00022630"/>
    </source>
</evidence>
<evidence type="ECO:0000256" key="6">
    <source>
        <dbReference type="SAM" id="MobiDB-lite"/>
    </source>
</evidence>
<evidence type="ECO:0000256" key="5">
    <source>
        <dbReference type="ARBA" id="ARBA00023002"/>
    </source>
</evidence>
<dbReference type="Gene3D" id="3.50.50.60">
    <property type="entry name" value="FAD/NAD(P)-binding domain"/>
    <property type="match status" value="2"/>
</dbReference>
<dbReference type="GO" id="GO:0050660">
    <property type="term" value="F:flavin adenine dinucleotide binding"/>
    <property type="evidence" value="ECO:0007669"/>
    <property type="project" value="InterPro"/>
</dbReference>
<evidence type="ECO:0000256" key="1">
    <source>
        <dbReference type="ARBA" id="ARBA00001974"/>
    </source>
</evidence>
<evidence type="ECO:0000259" key="8">
    <source>
        <dbReference type="Pfam" id="PF05199"/>
    </source>
</evidence>
<dbReference type="Pfam" id="PF05199">
    <property type="entry name" value="GMC_oxred_C"/>
    <property type="match status" value="1"/>
</dbReference>
<accession>A0AAW8HSG0</accession>
<dbReference type="InterPro" id="IPR036188">
    <property type="entry name" value="FAD/NAD-bd_sf"/>
</dbReference>
<keyword evidence="5" id="KW-0560">Oxidoreductase</keyword>
<dbReference type="SUPFAM" id="SSF51905">
    <property type="entry name" value="FAD/NAD(P)-binding domain"/>
    <property type="match status" value="1"/>
</dbReference>
<keyword evidence="3" id="KW-0285">Flavoprotein</keyword>
<evidence type="ECO:0000259" key="7">
    <source>
        <dbReference type="Pfam" id="PF00732"/>
    </source>
</evidence>
<evidence type="ECO:0000256" key="2">
    <source>
        <dbReference type="ARBA" id="ARBA00010790"/>
    </source>
</evidence>
<protein>
    <submittedName>
        <fullName evidence="9">FAD-dependent oxidoreductase</fullName>
    </submittedName>
</protein>
<dbReference type="Pfam" id="PF00732">
    <property type="entry name" value="GMC_oxred_N"/>
    <property type="match status" value="1"/>
</dbReference>
<proteinExistence type="inferred from homology"/>
<dbReference type="RefSeq" id="WP_048254311.1">
    <property type="nucleotide sequence ID" value="NZ_CBCSIS010000013.1"/>
</dbReference>
<feature type="domain" description="Glucose-methanol-choline oxidoreductase N-terminal" evidence="7">
    <location>
        <begin position="129"/>
        <end position="288"/>
    </location>
</feature>
<reference evidence="9" key="1">
    <citation type="submission" date="2023-08" db="EMBL/GenBank/DDBJ databases">
        <title>WGS of pathogenic bacterial species, Los Angeles County Public Health Laboratories.</title>
        <authorList>
            <person name="Garrigues J.M."/>
            <person name="Green N.M."/>
        </authorList>
    </citation>
    <scope>NUCLEOTIDE SEQUENCE</scope>
    <source>
        <strain evidence="9">LACPHL-BACT-2023-00068</strain>
    </source>
</reference>
<organism evidence="9 10">
    <name type="scientific">Pluralibacter gergoviae</name>
    <name type="common">Enterobacter gergoviae</name>
    <dbReference type="NCBI Taxonomy" id="61647"/>
    <lineage>
        <taxon>Bacteria</taxon>
        <taxon>Pseudomonadati</taxon>
        <taxon>Pseudomonadota</taxon>
        <taxon>Gammaproteobacteria</taxon>
        <taxon>Enterobacterales</taxon>
        <taxon>Enterobacteriaceae</taxon>
        <taxon>Pluralibacter</taxon>
    </lineage>
</organism>
<gene>
    <name evidence="9" type="ORF">RBJ30_17965</name>
</gene>
<feature type="domain" description="Glucose-methanol-choline oxidoreductase C-terminal" evidence="8">
    <location>
        <begin position="377"/>
        <end position="487"/>
    </location>
</feature>
<dbReference type="Proteomes" id="UP001236270">
    <property type="component" value="Unassembled WGS sequence"/>
</dbReference>
<dbReference type="EMBL" id="JAVDNV010000013">
    <property type="protein sequence ID" value="MDQ2310972.1"/>
    <property type="molecule type" value="Genomic_DNA"/>
</dbReference>
<dbReference type="AlphaFoldDB" id="A0AAW8HSG0"/>
<dbReference type="InterPro" id="IPR000172">
    <property type="entry name" value="GMC_OxRdtase_N"/>
</dbReference>
<dbReference type="PANTHER" id="PTHR42784:SF1">
    <property type="entry name" value="PYRANOSE 2-OXIDASE"/>
    <property type="match status" value="1"/>
</dbReference>
<sequence length="499" mass="52944">MNEKVDVLIIGSGPVGCAFARRITERRRARVLVVEAGEALTPQTGVNIRNLAPAERDAAYARARQFPLATLPSDLPVGALIARPGTHLLDPTRPDGAMPAAALSSNLGGMGIHWTCACPRPGDSEVIPFIDPQKMDAAFASAEAYLQVTREGFPQTALSRQIVASLNARFADGRPPERQAQPMPLACRPTPEGKPRWSGVDAVLGDLAEEETRQQRGVEIRTATLCTGILHDGAAATGAELRNLRTGETYRVEARVVIVAADALRTPQLLYASGIRPQALGRWLNDQPQVIALIEVDAPPVAPPHSATGADGRDNISGVTWLPFHEPDFPFHGQLMQMDTSPIAFSQPGEAPGKPVVGLGLFLAKELRKEDRILFSDKNDAVGLPEMTLHYQLTEGDRQRLALAQEVVQQVGAALGNVARGGEAIVLPAGTSLHYQGSCRIGPVDDGTSVASPDSRVWGFSNLYVGGNGAIPTATACNPTPTSVALAILAADDISARLL</sequence>
<comment type="caution">
    <text evidence="9">The sequence shown here is derived from an EMBL/GenBank/DDBJ whole genome shotgun (WGS) entry which is preliminary data.</text>
</comment>
<dbReference type="InterPro" id="IPR007867">
    <property type="entry name" value="GMC_OxRtase_C"/>
</dbReference>
<dbReference type="GeneID" id="61385053"/>
<feature type="region of interest" description="Disordered" evidence="6">
    <location>
        <begin position="172"/>
        <end position="196"/>
    </location>
</feature>
<evidence type="ECO:0000256" key="4">
    <source>
        <dbReference type="ARBA" id="ARBA00022827"/>
    </source>
</evidence>
<comment type="cofactor">
    <cofactor evidence="1">
        <name>FAD</name>
        <dbReference type="ChEBI" id="CHEBI:57692"/>
    </cofactor>
</comment>
<dbReference type="SUPFAM" id="SSF54373">
    <property type="entry name" value="FAD-linked reductases, C-terminal domain"/>
    <property type="match status" value="1"/>
</dbReference>
<dbReference type="GO" id="GO:0016614">
    <property type="term" value="F:oxidoreductase activity, acting on CH-OH group of donors"/>
    <property type="evidence" value="ECO:0007669"/>
    <property type="project" value="InterPro"/>
</dbReference>
<comment type="similarity">
    <text evidence="2">Belongs to the GMC oxidoreductase family.</text>
</comment>
<evidence type="ECO:0000313" key="9">
    <source>
        <dbReference type="EMBL" id="MDQ2310972.1"/>
    </source>
</evidence>
<evidence type="ECO:0000313" key="10">
    <source>
        <dbReference type="Proteomes" id="UP001236270"/>
    </source>
</evidence>
<dbReference type="InterPro" id="IPR051473">
    <property type="entry name" value="P2Ox-like"/>
</dbReference>
<dbReference type="PANTHER" id="PTHR42784">
    <property type="entry name" value="PYRANOSE 2-OXIDASE"/>
    <property type="match status" value="1"/>
</dbReference>
<name>A0AAW8HSG0_PLUGE</name>
<keyword evidence="4" id="KW-0274">FAD</keyword>